<evidence type="ECO:0000313" key="1">
    <source>
        <dbReference type="EMBL" id="KCZ80515.1"/>
    </source>
</evidence>
<reference evidence="2" key="1">
    <citation type="submission" date="2013-02" db="EMBL/GenBank/DDBJ databases">
        <authorList>
            <consortium name="The Broad Institute Genome Sequencing Platform"/>
            <person name="Cuomo C."/>
            <person name="Becnel J."/>
            <person name="Sanscrainte N."/>
            <person name="Walker B."/>
            <person name="Young S.K."/>
            <person name="Zeng Q."/>
            <person name="Gargeya S."/>
            <person name="Fitzgerald M."/>
            <person name="Haas B."/>
            <person name="Abouelleil A."/>
            <person name="Alvarado L."/>
            <person name="Arachchi H.M."/>
            <person name="Berlin A.M."/>
            <person name="Chapman S.B."/>
            <person name="Dewar J."/>
            <person name="Goldberg J."/>
            <person name="Griggs A."/>
            <person name="Gujja S."/>
            <person name="Hansen M."/>
            <person name="Howarth C."/>
            <person name="Imamovic A."/>
            <person name="Larimer J."/>
            <person name="McCowan C."/>
            <person name="Murphy C."/>
            <person name="Neiman D."/>
            <person name="Pearson M."/>
            <person name="Priest M."/>
            <person name="Roberts A."/>
            <person name="Saif S."/>
            <person name="Shea T."/>
            <person name="Sisk P."/>
            <person name="Sykes S."/>
            <person name="Wortman J."/>
            <person name="Nusbaum C."/>
            <person name="Birren B."/>
        </authorList>
    </citation>
    <scope>NUCLEOTIDE SEQUENCE [LARGE SCALE GENOMIC DNA]</scope>
    <source>
        <strain evidence="2">PRA339</strain>
    </source>
</reference>
<reference evidence="1 2" key="2">
    <citation type="submission" date="2014-03" db="EMBL/GenBank/DDBJ databases">
        <title>The Genome Sequence of Anncaliia algerae insect isolate PRA339.</title>
        <authorList>
            <consortium name="The Broad Institute Genome Sequencing Platform"/>
            <consortium name="The Broad Institute Genome Sequencing Center for Infectious Disease"/>
            <person name="Cuomo C."/>
            <person name="Becnel J."/>
            <person name="Sanscrainte N."/>
            <person name="Walker B."/>
            <person name="Young S.K."/>
            <person name="Zeng Q."/>
            <person name="Gargeya S."/>
            <person name="Fitzgerald M."/>
            <person name="Haas B."/>
            <person name="Abouelleil A."/>
            <person name="Alvarado L."/>
            <person name="Arachchi H.M."/>
            <person name="Berlin A.M."/>
            <person name="Chapman S.B."/>
            <person name="Dewar J."/>
            <person name="Goldberg J."/>
            <person name="Griggs A."/>
            <person name="Gujja S."/>
            <person name="Hansen M."/>
            <person name="Howarth C."/>
            <person name="Imamovic A."/>
            <person name="Larimer J."/>
            <person name="McCowan C."/>
            <person name="Murphy C."/>
            <person name="Neiman D."/>
            <person name="Pearson M."/>
            <person name="Priest M."/>
            <person name="Roberts A."/>
            <person name="Saif S."/>
            <person name="Shea T."/>
            <person name="Sisk P."/>
            <person name="Sykes S."/>
            <person name="Wortman J."/>
            <person name="Nusbaum C."/>
            <person name="Birren B."/>
        </authorList>
    </citation>
    <scope>NUCLEOTIDE SEQUENCE [LARGE SCALE GENOMIC DNA]</scope>
    <source>
        <strain evidence="1 2">PRA339</strain>
    </source>
</reference>
<organism evidence="1 2">
    <name type="scientific">Anncaliia algerae PRA339</name>
    <dbReference type="NCBI Taxonomy" id="1288291"/>
    <lineage>
        <taxon>Eukaryota</taxon>
        <taxon>Fungi</taxon>
        <taxon>Fungi incertae sedis</taxon>
        <taxon>Microsporidia</taxon>
        <taxon>Tubulinosematoidea</taxon>
        <taxon>Tubulinosematidae</taxon>
        <taxon>Anncaliia</taxon>
    </lineage>
</organism>
<name>A0A059F036_9MICR</name>
<dbReference type="HOGENOM" id="CLU_2855750_0_0_1"/>
<protein>
    <submittedName>
        <fullName evidence="1">Uncharacterized protein</fullName>
    </submittedName>
</protein>
<dbReference type="Proteomes" id="UP000030655">
    <property type="component" value="Unassembled WGS sequence"/>
</dbReference>
<sequence>MGILGISNRSQFNFLITILYFTIKASEENNLISYENYHERDHIMEKLAKSLRSLYDEISKLPKVK</sequence>
<gene>
    <name evidence="1" type="ORF">H312_02077</name>
</gene>
<keyword evidence="2" id="KW-1185">Reference proteome</keyword>
<feature type="non-terminal residue" evidence="1">
    <location>
        <position position="65"/>
    </location>
</feature>
<proteinExistence type="predicted"/>
<dbReference type="VEuPathDB" id="MicrosporidiaDB:H312_02077"/>
<dbReference type="EMBL" id="KK365177">
    <property type="protein sequence ID" value="KCZ80515.1"/>
    <property type="molecule type" value="Genomic_DNA"/>
</dbReference>
<evidence type="ECO:0000313" key="2">
    <source>
        <dbReference type="Proteomes" id="UP000030655"/>
    </source>
</evidence>
<accession>A0A059F036</accession>
<dbReference type="AlphaFoldDB" id="A0A059F036"/>